<proteinExistence type="predicted"/>
<dbReference type="EMBL" id="BAAAZG010000016">
    <property type="protein sequence ID" value="GAA4070129.1"/>
    <property type="molecule type" value="Genomic_DNA"/>
</dbReference>
<evidence type="ECO:0000256" key="1">
    <source>
        <dbReference type="SAM" id="MobiDB-lite"/>
    </source>
</evidence>
<evidence type="ECO:0000259" key="2">
    <source>
        <dbReference type="Pfam" id="PF00196"/>
    </source>
</evidence>
<reference evidence="4" key="1">
    <citation type="journal article" date="2019" name="Int. J. Syst. Evol. Microbiol.">
        <title>The Global Catalogue of Microorganisms (GCM) 10K type strain sequencing project: providing services to taxonomists for standard genome sequencing and annotation.</title>
        <authorList>
            <consortium name="The Broad Institute Genomics Platform"/>
            <consortium name="The Broad Institute Genome Sequencing Center for Infectious Disease"/>
            <person name="Wu L."/>
            <person name="Ma J."/>
        </authorList>
    </citation>
    <scope>NUCLEOTIDE SEQUENCE [LARGE SCALE GENOMIC DNA]</scope>
    <source>
        <strain evidence="4">JCM 16702</strain>
    </source>
</reference>
<accession>A0ABP7VMR0</accession>
<keyword evidence="4" id="KW-1185">Reference proteome</keyword>
<dbReference type="InterPro" id="IPR000792">
    <property type="entry name" value="Tscrpt_reg_LuxR_C"/>
</dbReference>
<dbReference type="InterPro" id="IPR016032">
    <property type="entry name" value="Sig_transdc_resp-reg_C-effctor"/>
</dbReference>
<evidence type="ECO:0000313" key="3">
    <source>
        <dbReference type="EMBL" id="GAA4070129.1"/>
    </source>
</evidence>
<evidence type="ECO:0000313" key="4">
    <source>
        <dbReference type="Proteomes" id="UP001500683"/>
    </source>
</evidence>
<protein>
    <recommendedName>
        <fullName evidence="2">HTH luxR-type domain-containing protein</fullName>
    </recommendedName>
</protein>
<dbReference type="SUPFAM" id="SSF46894">
    <property type="entry name" value="C-terminal effector domain of the bipartite response regulators"/>
    <property type="match status" value="1"/>
</dbReference>
<feature type="domain" description="HTH luxR-type" evidence="2">
    <location>
        <begin position="1"/>
        <end position="30"/>
    </location>
</feature>
<name>A0ABP7VMR0_9ACTN</name>
<feature type="region of interest" description="Disordered" evidence="1">
    <location>
        <begin position="33"/>
        <end position="67"/>
    </location>
</feature>
<sequence>MLALVGAGLSNAEIASRLHVVEGTVKAYVSTPPPAGADAAGGAVSHPDGDMLPSRRLTASAATSWTG</sequence>
<dbReference type="Proteomes" id="UP001500683">
    <property type="component" value="Unassembled WGS sequence"/>
</dbReference>
<dbReference type="Gene3D" id="1.10.10.10">
    <property type="entry name" value="Winged helix-like DNA-binding domain superfamily/Winged helix DNA-binding domain"/>
    <property type="match status" value="1"/>
</dbReference>
<comment type="caution">
    <text evidence="3">The sequence shown here is derived from an EMBL/GenBank/DDBJ whole genome shotgun (WGS) entry which is preliminary data.</text>
</comment>
<gene>
    <name evidence="3" type="ORF">GCM10022214_27040</name>
</gene>
<organism evidence="3 4">
    <name type="scientific">Actinomadura miaoliensis</name>
    <dbReference type="NCBI Taxonomy" id="430685"/>
    <lineage>
        <taxon>Bacteria</taxon>
        <taxon>Bacillati</taxon>
        <taxon>Actinomycetota</taxon>
        <taxon>Actinomycetes</taxon>
        <taxon>Streptosporangiales</taxon>
        <taxon>Thermomonosporaceae</taxon>
        <taxon>Actinomadura</taxon>
    </lineage>
</organism>
<dbReference type="InterPro" id="IPR036388">
    <property type="entry name" value="WH-like_DNA-bd_sf"/>
</dbReference>
<dbReference type="Pfam" id="PF00196">
    <property type="entry name" value="GerE"/>
    <property type="match status" value="1"/>
</dbReference>